<name>A0A6I6FF54_9CLOT</name>
<evidence type="ECO:0008006" key="3">
    <source>
        <dbReference type="Google" id="ProtNLM"/>
    </source>
</evidence>
<dbReference type="Proteomes" id="UP000422764">
    <property type="component" value="Chromosome"/>
</dbReference>
<gene>
    <name evidence="1" type="ORF">GOM49_16760</name>
</gene>
<dbReference type="AlphaFoldDB" id="A0A6I6FF54"/>
<reference evidence="1 2" key="1">
    <citation type="submission" date="2019-12" db="EMBL/GenBank/DDBJ databases">
        <title>Genome sequenceing of Clostridium bovifaecis.</title>
        <authorList>
            <person name="Yao Y."/>
        </authorList>
    </citation>
    <scope>NUCLEOTIDE SEQUENCE [LARGE SCALE GENOMIC DNA]</scope>
    <source>
        <strain evidence="1 2">BXX</strain>
    </source>
</reference>
<dbReference type="EMBL" id="CP046522">
    <property type="protein sequence ID" value="QGU96535.1"/>
    <property type="molecule type" value="Genomic_DNA"/>
</dbReference>
<sequence>MNKTLKIILSKDSSIQLRNLLDTHSQDYSCIRLSYYKGCCKSSNVEIYLDDFKNKEEYIVQIIDNIPFIYDEQVISNIKSIELKCENSSFMIKSTPIKPTLRDCSTCNSGCGSKGNCNSCSGCGH</sequence>
<proteinExistence type="predicted"/>
<accession>A0A6I6FF54</accession>
<dbReference type="InterPro" id="IPR035903">
    <property type="entry name" value="HesB-like_dom_sf"/>
</dbReference>
<keyword evidence="2" id="KW-1185">Reference proteome</keyword>
<evidence type="ECO:0000313" key="2">
    <source>
        <dbReference type="Proteomes" id="UP000422764"/>
    </source>
</evidence>
<dbReference type="SUPFAM" id="SSF89360">
    <property type="entry name" value="HesB-like domain"/>
    <property type="match status" value="1"/>
</dbReference>
<protein>
    <recommendedName>
        <fullName evidence="3">FeS cluster biogenesis domain-containing protein</fullName>
    </recommendedName>
</protein>
<organism evidence="1 2">
    <name type="scientific">Clostridium bovifaecis</name>
    <dbReference type="NCBI Taxonomy" id="2184719"/>
    <lineage>
        <taxon>Bacteria</taxon>
        <taxon>Bacillati</taxon>
        <taxon>Bacillota</taxon>
        <taxon>Clostridia</taxon>
        <taxon>Eubacteriales</taxon>
        <taxon>Clostridiaceae</taxon>
        <taxon>Clostridium</taxon>
    </lineage>
</organism>
<evidence type="ECO:0000313" key="1">
    <source>
        <dbReference type="EMBL" id="QGU96535.1"/>
    </source>
</evidence>